<evidence type="ECO:0000259" key="5">
    <source>
        <dbReference type="PROSITE" id="PS50042"/>
    </source>
</evidence>
<dbReference type="SUPFAM" id="SSF46785">
    <property type="entry name" value="Winged helix' DNA-binding domain"/>
    <property type="match status" value="1"/>
</dbReference>
<dbReference type="GO" id="GO:0003677">
    <property type="term" value="F:DNA binding"/>
    <property type="evidence" value="ECO:0007669"/>
    <property type="project" value="UniProtKB-KW"/>
</dbReference>
<organism evidence="7 8">
    <name type="scientific">Gracilibacillus dipsosauri</name>
    <dbReference type="NCBI Taxonomy" id="178340"/>
    <lineage>
        <taxon>Bacteria</taxon>
        <taxon>Bacillati</taxon>
        <taxon>Bacillota</taxon>
        <taxon>Bacilli</taxon>
        <taxon>Bacillales</taxon>
        <taxon>Bacillaceae</taxon>
        <taxon>Gracilibacillus</taxon>
    </lineage>
</organism>
<dbReference type="PROSITE" id="PS50042">
    <property type="entry name" value="CNMP_BINDING_3"/>
    <property type="match status" value="1"/>
</dbReference>
<dbReference type="EMBL" id="QGTD01000013">
    <property type="protein sequence ID" value="PWU67626.1"/>
    <property type="molecule type" value="Genomic_DNA"/>
</dbReference>
<dbReference type="GO" id="GO:0003700">
    <property type="term" value="F:DNA-binding transcription factor activity"/>
    <property type="evidence" value="ECO:0007669"/>
    <property type="project" value="InterPro"/>
</dbReference>
<evidence type="ECO:0000256" key="3">
    <source>
        <dbReference type="ARBA" id="ARBA00023159"/>
    </source>
</evidence>
<dbReference type="PANTHER" id="PTHR24567:SF74">
    <property type="entry name" value="HTH-TYPE TRANSCRIPTIONAL REGULATOR ARCR"/>
    <property type="match status" value="1"/>
</dbReference>
<dbReference type="CDD" id="cd00038">
    <property type="entry name" value="CAP_ED"/>
    <property type="match status" value="1"/>
</dbReference>
<dbReference type="SMART" id="SM00419">
    <property type="entry name" value="HTH_CRP"/>
    <property type="match status" value="1"/>
</dbReference>
<dbReference type="InterPro" id="IPR018335">
    <property type="entry name" value="Tscrpt_reg_HTH_Crp-type_CS"/>
</dbReference>
<sequence length="229" mass="26974">MSQTSTPYIHFPLFQNLTEDELIHLSEISMERSYNQGKILFHQDESRTNVYFILSGLVKMIKINRNGHEQILHVLHTNDMFPYVGFFENVPYPSSAIALTNVHVLSIPIKEFELLLIQKPGLLIKVIRIIEKNYQETQDRLLYRQTQDVFHQVVLILVHFVCDLGIRQKEDTIQLHLPITNSELANMIGVSRESVNRVFNQLKKTGIMTYNRKEILIYDFWQLKQYLQD</sequence>
<dbReference type="SUPFAM" id="SSF51206">
    <property type="entry name" value="cAMP-binding domain-like"/>
    <property type="match status" value="1"/>
</dbReference>
<gene>
    <name evidence="7" type="ORF">DLJ74_14310</name>
</gene>
<dbReference type="Pfam" id="PF13545">
    <property type="entry name" value="HTH_Crp_2"/>
    <property type="match status" value="1"/>
</dbReference>
<dbReference type="Proteomes" id="UP000245624">
    <property type="component" value="Unassembled WGS sequence"/>
</dbReference>
<keyword evidence="3" id="KW-0010">Activator</keyword>
<dbReference type="InterPro" id="IPR036388">
    <property type="entry name" value="WH-like_DNA-bd_sf"/>
</dbReference>
<dbReference type="InterPro" id="IPR050397">
    <property type="entry name" value="Env_Response_Regulators"/>
</dbReference>
<evidence type="ECO:0000313" key="7">
    <source>
        <dbReference type="EMBL" id="PWU67626.1"/>
    </source>
</evidence>
<evidence type="ECO:0000256" key="2">
    <source>
        <dbReference type="ARBA" id="ARBA00023125"/>
    </source>
</evidence>
<keyword evidence="1" id="KW-0805">Transcription regulation</keyword>
<dbReference type="InterPro" id="IPR000595">
    <property type="entry name" value="cNMP-bd_dom"/>
</dbReference>
<dbReference type="PROSITE" id="PS51063">
    <property type="entry name" value="HTH_CRP_2"/>
    <property type="match status" value="1"/>
</dbReference>
<dbReference type="SMART" id="SM00100">
    <property type="entry name" value="cNMP"/>
    <property type="match status" value="1"/>
</dbReference>
<dbReference type="InterPro" id="IPR036390">
    <property type="entry name" value="WH_DNA-bd_sf"/>
</dbReference>
<proteinExistence type="predicted"/>
<name>A0A317KW94_9BACI</name>
<feature type="domain" description="HTH crp-type" evidence="6">
    <location>
        <begin position="147"/>
        <end position="221"/>
    </location>
</feature>
<reference evidence="7 8" key="1">
    <citation type="submission" date="2018-05" db="EMBL/GenBank/DDBJ databases">
        <title>Genomic analysis of Gracilibacillus dipsosauri DD1 reveals novel features of a salt-tolerant amylase.</title>
        <authorList>
            <person name="Deutch C.E."/>
            <person name="Yang S."/>
        </authorList>
    </citation>
    <scope>NUCLEOTIDE SEQUENCE [LARGE SCALE GENOMIC DNA]</scope>
    <source>
        <strain evidence="7 8">DD1</strain>
    </source>
</reference>
<protein>
    <recommendedName>
        <fullName evidence="9">Crp/Fnr family transcriptional regulator</fullName>
    </recommendedName>
</protein>
<dbReference type="InterPro" id="IPR012318">
    <property type="entry name" value="HTH_CRP"/>
</dbReference>
<evidence type="ECO:0000256" key="1">
    <source>
        <dbReference type="ARBA" id="ARBA00023015"/>
    </source>
</evidence>
<keyword evidence="2" id="KW-0238">DNA-binding</keyword>
<dbReference type="InterPro" id="IPR014710">
    <property type="entry name" value="RmlC-like_jellyroll"/>
</dbReference>
<dbReference type="PRINTS" id="PR00034">
    <property type="entry name" value="HTHCRP"/>
</dbReference>
<dbReference type="Pfam" id="PF00027">
    <property type="entry name" value="cNMP_binding"/>
    <property type="match status" value="1"/>
</dbReference>
<keyword evidence="8" id="KW-1185">Reference proteome</keyword>
<dbReference type="Gene3D" id="2.60.120.10">
    <property type="entry name" value="Jelly Rolls"/>
    <property type="match status" value="1"/>
</dbReference>
<dbReference type="RefSeq" id="WP_054860614.1">
    <property type="nucleotide sequence ID" value="NZ_QGTD01000013.1"/>
</dbReference>
<dbReference type="PANTHER" id="PTHR24567">
    <property type="entry name" value="CRP FAMILY TRANSCRIPTIONAL REGULATORY PROTEIN"/>
    <property type="match status" value="1"/>
</dbReference>
<evidence type="ECO:0008006" key="9">
    <source>
        <dbReference type="Google" id="ProtNLM"/>
    </source>
</evidence>
<dbReference type="GO" id="GO:0005829">
    <property type="term" value="C:cytosol"/>
    <property type="evidence" value="ECO:0007669"/>
    <property type="project" value="TreeGrafter"/>
</dbReference>
<feature type="domain" description="Cyclic nucleotide-binding" evidence="5">
    <location>
        <begin position="13"/>
        <end position="116"/>
    </location>
</feature>
<comment type="caution">
    <text evidence="7">The sequence shown here is derived from an EMBL/GenBank/DDBJ whole genome shotgun (WGS) entry which is preliminary data.</text>
</comment>
<dbReference type="AlphaFoldDB" id="A0A317KW94"/>
<dbReference type="PROSITE" id="PS00042">
    <property type="entry name" value="HTH_CRP_1"/>
    <property type="match status" value="1"/>
</dbReference>
<dbReference type="InterPro" id="IPR018490">
    <property type="entry name" value="cNMP-bd_dom_sf"/>
</dbReference>
<dbReference type="OrthoDB" id="9810708at2"/>
<evidence type="ECO:0000259" key="6">
    <source>
        <dbReference type="PROSITE" id="PS51063"/>
    </source>
</evidence>
<accession>A0A317KW94</accession>
<keyword evidence="4" id="KW-0804">Transcription</keyword>
<evidence type="ECO:0000256" key="4">
    <source>
        <dbReference type="ARBA" id="ARBA00023163"/>
    </source>
</evidence>
<evidence type="ECO:0000313" key="8">
    <source>
        <dbReference type="Proteomes" id="UP000245624"/>
    </source>
</evidence>
<dbReference type="Gene3D" id="1.10.10.10">
    <property type="entry name" value="Winged helix-like DNA-binding domain superfamily/Winged helix DNA-binding domain"/>
    <property type="match status" value="1"/>
</dbReference>